<evidence type="ECO:0000313" key="2">
    <source>
        <dbReference type="EMBL" id="QQU76175.1"/>
    </source>
</evidence>
<dbReference type="Proteomes" id="UP000315234">
    <property type="component" value="Unassembled WGS sequence"/>
</dbReference>
<evidence type="ECO:0000313" key="4">
    <source>
        <dbReference type="Proteomes" id="UP000595757"/>
    </source>
</evidence>
<protein>
    <submittedName>
        <fullName evidence="1">Uncharacterized protein</fullName>
    </submittedName>
</protein>
<dbReference type="EMBL" id="CP068158">
    <property type="protein sequence ID" value="QQU76175.1"/>
    <property type="molecule type" value="Genomic_DNA"/>
</dbReference>
<dbReference type="GeneID" id="72412029"/>
<dbReference type="RefSeq" id="WP_005529469.1">
    <property type="nucleotide sequence ID" value="NZ_CP068158.1"/>
</dbReference>
<reference evidence="1 3" key="1">
    <citation type="submission" date="2019-06" db="EMBL/GenBank/DDBJ databases">
        <title>Draft genome sequence of Corynebacterium striatum NBRC 15291.</title>
        <authorList>
            <person name="Miura T."/>
            <person name="Furukawa M."/>
            <person name="Shimamura M."/>
            <person name="Ohyama Y."/>
            <person name="Yamazoe A."/>
            <person name="Kawasaki H."/>
        </authorList>
    </citation>
    <scope>NUCLEOTIDE SEQUENCE [LARGE SCALE GENOMIC DNA]</scope>
    <source>
        <strain evidence="1 3">NBRC 15291</strain>
    </source>
</reference>
<sequence>MRLEFNLDVDNALWQEHLKTVRLKWHSIQTAAVVRDNPAAAVKALQEEYGLKVPAEWDCPPARIDKINRS</sequence>
<reference evidence="2 4" key="2">
    <citation type="submission" date="2021-01" db="EMBL/GenBank/DDBJ databases">
        <title>FDA dAtabase for Regulatory Grade micrObial Sequences (FDA-ARGOS): Supporting development and validation of Infectious Disease Dx tests.</title>
        <authorList>
            <person name="Sproer C."/>
            <person name="Gronow S."/>
            <person name="Severitt S."/>
            <person name="Schroder I."/>
            <person name="Tallon L."/>
            <person name="Sadzewicz L."/>
            <person name="Zhao X."/>
            <person name="Boylan J."/>
            <person name="Ott S."/>
            <person name="Bowen H."/>
            <person name="Vavikolanu K."/>
            <person name="Mehta A."/>
            <person name="Aluvathingal J."/>
            <person name="Nadendla S."/>
            <person name="Lowell S."/>
            <person name="Myers T."/>
            <person name="Yan Y."/>
            <person name="Sichtig H."/>
        </authorList>
    </citation>
    <scope>NUCLEOTIDE SEQUENCE [LARGE SCALE GENOMIC DNA]</scope>
    <source>
        <strain evidence="2 4">FDAARGOS_1115</strain>
    </source>
</reference>
<dbReference type="Proteomes" id="UP000595757">
    <property type="component" value="Chromosome"/>
</dbReference>
<keyword evidence="4" id="KW-1185">Reference proteome</keyword>
<dbReference type="AlphaFoldDB" id="A0ABC9ZJR0"/>
<name>A0ABC9ZJR0_CORST</name>
<organism evidence="1 3">
    <name type="scientific">Corynebacterium striatum</name>
    <dbReference type="NCBI Taxonomy" id="43770"/>
    <lineage>
        <taxon>Bacteria</taxon>
        <taxon>Bacillati</taxon>
        <taxon>Actinomycetota</taxon>
        <taxon>Actinomycetes</taxon>
        <taxon>Mycobacteriales</taxon>
        <taxon>Corynebacteriaceae</taxon>
        <taxon>Corynebacterium</taxon>
    </lineage>
</organism>
<proteinExistence type="predicted"/>
<accession>A0ABC9ZJR0</accession>
<gene>
    <name evidence="1" type="ORF">Cst04h_03360</name>
    <name evidence="2" type="ORF">I6I72_08500</name>
</gene>
<evidence type="ECO:0000313" key="1">
    <source>
        <dbReference type="EMBL" id="GEA42166.1"/>
    </source>
</evidence>
<evidence type="ECO:0000313" key="3">
    <source>
        <dbReference type="Proteomes" id="UP000315234"/>
    </source>
</evidence>
<dbReference type="EMBL" id="BJLD01000001">
    <property type="protein sequence ID" value="GEA42166.1"/>
    <property type="molecule type" value="Genomic_DNA"/>
</dbReference>